<gene>
    <name evidence="6" type="ORF">HA050_11015</name>
</gene>
<dbReference type="InterPro" id="IPR012451">
    <property type="entry name" value="DUF1656"/>
</dbReference>
<keyword evidence="4 5" id="KW-0472">Membrane</keyword>
<evidence type="ECO:0000256" key="3">
    <source>
        <dbReference type="ARBA" id="ARBA00022989"/>
    </source>
</evidence>
<accession>A0ABX0KS28</accession>
<name>A0ABX0KS28_9NEIS</name>
<keyword evidence="7" id="KW-1185">Reference proteome</keyword>
<dbReference type="Proteomes" id="UP000712570">
    <property type="component" value="Unassembled WGS sequence"/>
</dbReference>
<evidence type="ECO:0000313" key="7">
    <source>
        <dbReference type="Proteomes" id="UP000712570"/>
    </source>
</evidence>
<feature type="transmembrane region" description="Helical" evidence="5">
    <location>
        <begin position="6"/>
        <end position="28"/>
    </location>
</feature>
<protein>
    <submittedName>
        <fullName evidence="6">DUF1656 domain-containing protein</fullName>
    </submittedName>
</protein>
<sequence length="65" mass="7750">MMEIELFGLFMPQLLVLSILTFLPYWLSRWILQRIGFYQWVWHPALFDTALFVVLLGFLNTLLSS</sequence>
<organism evidence="6 7">
    <name type="scientific">Iodobacter violaceini</name>
    <dbReference type="NCBI Taxonomy" id="3044271"/>
    <lineage>
        <taxon>Bacteria</taxon>
        <taxon>Pseudomonadati</taxon>
        <taxon>Pseudomonadota</taxon>
        <taxon>Betaproteobacteria</taxon>
        <taxon>Neisseriales</taxon>
        <taxon>Chitinibacteraceae</taxon>
        <taxon>Iodobacter</taxon>
    </lineage>
</organism>
<evidence type="ECO:0000256" key="2">
    <source>
        <dbReference type="ARBA" id="ARBA00022692"/>
    </source>
</evidence>
<dbReference type="RefSeq" id="WP_166825801.1">
    <property type="nucleotide sequence ID" value="NZ_JAAOLX010000005.1"/>
</dbReference>
<evidence type="ECO:0000256" key="1">
    <source>
        <dbReference type="ARBA" id="ARBA00022475"/>
    </source>
</evidence>
<evidence type="ECO:0000256" key="4">
    <source>
        <dbReference type="ARBA" id="ARBA00023136"/>
    </source>
</evidence>
<dbReference type="EMBL" id="JAAOLX010000005">
    <property type="protein sequence ID" value="NHQ86646.1"/>
    <property type="molecule type" value="Genomic_DNA"/>
</dbReference>
<keyword evidence="3 5" id="KW-1133">Transmembrane helix</keyword>
<reference evidence="6 7" key="1">
    <citation type="submission" date="2020-03" db="EMBL/GenBank/DDBJ databases">
        <title>Draft genome sequence of environmentally isolated violet-colored cultures.</title>
        <authorList>
            <person name="Wilson H.S."/>
        </authorList>
    </citation>
    <scope>NUCLEOTIDE SEQUENCE [LARGE SCALE GENOMIC DNA]</scope>
    <source>
        <strain evidence="6 7">HSC-16F04</strain>
    </source>
</reference>
<keyword evidence="2 5" id="KW-0812">Transmembrane</keyword>
<comment type="caution">
    <text evidence="6">The sequence shown here is derived from an EMBL/GenBank/DDBJ whole genome shotgun (WGS) entry which is preliminary data.</text>
</comment>
<dbReference type="Pfam" id="PF07869">
    <property type="entry name" value="DUF1656"/>
    <property type="match status" value="1"/>
</dbReference>
<keyword evidence="1" id="KW-1003">Cell membrane</keyword>
<evidence type="ECO:0000256" key="5">
    <source>
        <dbReference type="SAM" id="Phobius"/>
    </source>
</evidence>
<evidence type="ECO:0000313" key="6">
    <source>
        <dbReference type="EMBL" id="NHQ86646.1"/>
    </source>
</evidence>
<proteinExistence type="predicted"/>
<feature type="transmembrane region" description="Helical" evidence="5">
    <location>
        <begin position="40"/>
        <end position="59"/>
    </location>
</feature>